<organism evidence="5 6">
    <name type="scientific">Obba rivulosa</name>
    <dbReference type="NCBI Taxonomy" id="1052685"/>
    <lineage>
        <taxon>Eukaryota</taxon>
        <taxon>Fungi</taxon>
        <taxon>Dikarya</taxon>
        <taxon>Basidiomycota</taxon>
        <taxon>Agaricomycotina</taxon>
        <taxon>Agaricomycetes</taxon>
        <taxon>Polyporales</taxon>
        <taxon>Gelatoporiaceae</taxon>
        <taxon>Obba</taxon>
    </lineage>
</organism>
<keyword evidence="1 2" id="KW-0694">RNA-binding</keyword>
<dbReference type="GO" id="GO:0042274">
    <property type="term" value="P:ribosomal small subunit biogenesis"/>
    <property type="evidence" value="ECO:0007669"/>
    <property type="project" value="TreeGrafter"/>
</dbReference>
<dbReference type="InterPro" id="IPR000504">
    <property type="entry name" value="RRM_dom"/>
</dbReference>
<feature type="compositionally biased region" description="Basic and acidic residues" evidence="3">
    <location>
        <begin position="67"/>
        <end position="99"/>
    </location>
</feature>
<feature type="region of interest" description="Disordered" evidence="3">
    <location>
        <begin position="154"/>
        <end position="180"/>
    </location>
</feature>
<dbReference type="InterPro" id="IPR012677">
    <property type="entry name" value="Nucleotide-bd_a/b_plait_sf"/>
</dbReference>
<feature type="compositionally biased region" description="Basic and acidic residues" evidence="3">
    <location>
        <begin position="48"/>
        <end position="60"/>
    </location>
</feature>
<feature type="compositionally biased region" description="Acidic residues" evidence="3">
    <location>
        <begin position="35"/>
        <end position="47"/>
    </location>
</feature>
<dbReference type="PROSITE" id="PS50102">
    <property type="entry name" value="RRM"/>
    <property type="match status" value="1"/>
</dbReference>
<evidence type="ECO:0000256" key="2">
    <source>
        <dbReference type="PROSITE-ProRule" id="PRU00176"/>
    </source>
</evidence>
<feature type="region of interest" description="Disordered" evidence="3">
    <location>
        <begin position="1"/>
        <end position="130"/>
    </location>
</feature>
<feature type="compositionally biased region" description="Basic residues" evidence="3">
    <location>
        <begin position="301"/>
        <end position="310"/>
    </location>
</feature>
<dbReference type="InterPro" id="IPR034228">
    <property type="entry name" value="Nop6_RRM"/>
</dbReference>
<evidence type="ECO:0000313" key="5">
    <source>
        <dbReference type="EMBL" id="OCH94745.1"/>
    </source>
</evidence>
<evidence type="ECO:0000313" key="6">
    <source>
        <dbReference type="Proteomes" id="UP000250043"/>
    </source>
</evidence>
<dbReference type="SMART" id="SM00360">
    <property type="entry name" value="RRM"/>
    <property type="match status" value="1"/>
</dbReference>
<dbReference type="CDD" id="cd12400">
    <property type="entry name" value="RRM_Nop6"/>
    <property type="match status" value="1"/>
</dbReference>
<proteinExistence type="predicted"/>
<dbReference type="Proteomes" id="UP000250043">
    <property type="component" value="Unassembled WGS sequence"/>
</dbReference>
<dbReference type="EMBL" id="KV722341">
    <property type="protein sequence ID" value="OCH94745.1"/>
    <property type="molecule type" value="Genomic_DNA"/>
</dbReference>
<feature type="domain" description="RRM" evidence="4">
    <location>
        <begin position="135"/>
        <end position="219"/>
    </location>
</feature>
<evidence type="ECO:0000256" key="3">
    <source>
        <dbReference type="SAM" id="MobiDB-lite"/>
    </source>
</evidence>
<keyword evidence="6" id="KW-1185">Reference proteome</keyword>
<dbReference type="Pfam" id="PF00076">
    <property type="entry name" value="RRM_1"/>
    <property type="match status" value="1"/>
</dbReference>
<sequence length="323" mass="35478">MVAETKLTKKQKKALAFRSRKGKGKAVDAIQDDVPVGEDQDLAEAEAEDRPLEDKTEREAAPSSTARRAEPLVEDNKPTRKRKRAEDEDTTRGADEKQSKTKKKKTSDGKAADPDAPAAEEEGKKANKAAVKQRYILFVGNLKYNTTREAVQEHFSKCDPPPTSVRLMTPKPSPTAKPTTKSKGFAFIEFNSRNALQQALKLHQSVLDGRQINVELTAGGGGKSETRVQKLQERNRALHEERTKRLMKQKAAEGKPTVNVELERPQRFSATSGVGRAPSGKKTWTVGDGDGNVDEKDNSRKRGKKNKHPPRALGTGVNAIPVG</sequence>
<evidence type="ECO:0000256" key="1">
    <source>
        <dbReference type="ARBA" id="ARBA00022884"/>
    </source>
</evidence>
<feature type="compositionally biased region" description="Basic residues" evidence="3">
    <location>
        <begin position="8"/>
        <end position="24"/>
    </location>
</feature>
<gene>
    <name evidence="5" type="ORF">OBBRIDRAFT_788998</name>
</gene>
<dbReference type="PANTHER" id="PTHR23236:SF51">
    <property type="entry name" value="NUCLEOLAR PROTEIN 6"/>
    <property type="match status" value="1"/>
</dbReference>
<dbReference type="OrthoDB" id="167718at2759"/>
<reference evidence="5 6" key="1">
    <citation type="submission" date="2016-07" db="EMBL/GenBank/DDBJ databases">
        <title>Draft genome of the white-rot fungus Obba rivulosa 3A-2.</title>
        <authorList>
            <consortium name="DOE Joint Genome Institute"/>
            <person name="Miettinen O."/>
            <person name="Riley R."/>
            <person name="Acob R."/>
            <person name="Barry K."/>
            <person name="Cullen D."/>
            <person name="De Vries R."/>
            <person name="Hainaut M."/>
            <person name="Hatakka A."/>
            <person name="Henrissat B."/>
            <person name="Hilden K."/>
            <person name="Kuo R."/>
            <person name="Labutti K."/>
            <person name="Lipzen A."/>
            <person name="Makela M.R."/>
            <person name="Sandor L."/>
            <person name="Spatafora J.W."/>
            <person name="Grigoriev I.V."/>
            <person name="Hibbett D.S."/>
        </authorList>
    </citation>
    <scope>NUCLEOTIDE SEQUENCE [LARGE SCALE GENOMIC DNA]</scope>
    <source>
        <strain evidence="5 6">3A-2</strain>
    </source>
</reference>
<dbReference type="InterPro" id="IPR035979">
    <property type="entry name" value="RBD_domain_sf"/>
</dbReference>
<dbReference type="GO" id="GO:0005730">
    <property type="term" value="C:nucleolus"/>
    <property type="evidence" value="ECO:0007669"/>
    <property type="project" value="TreeGrafter"/>
</dbReference>
<dbReference type="Gene3D" id="3.30.70.330">
    <property type="match status" value="1"/>
</dbReference>
<dbReference type="AlphaFoldDB" id="A0A8E2J517"/>
<evidence type="ECO:0000259" key="4">
    <source>
        <dbReference type="PROSITE" id="PS50102"/>
    </source>
</evidence>
<accession>A0A8E2J517</accession>
<protein>
    <recommendedName>
        <fullName evidence="4">RRM domain-containing protein</fullName>
    </recommendedName>
</protein>
<dbReference type="SUPFAM" id="SSF54928">
    <property type="entry name" value="RNA-binding domain, RBD"/>
    <property type="match status" value="1"/>
</dbReference>
<name>A0A8E2J517_9APHY</name>
<dbReference type="PANTHER" id="PTHR23236">
    <property type="entry name" value="EUKARYOTIC TRANSLATION INITIATION FACTOR 4B/4H"/>
    <property type="match status" value="1"/>
</dbReference>
<dbReference type="GO" id="GO:0019843">
    <property type="term" value="F:rRNA binding"/>
    <property type="evidence" value="ECO:0007669"/>
    <property type="project" value="TreeGrafter"/>
</dbReference>
<feature type="region of interest" description="Disordered" evidence="3">
    <location>
        <begin position="264"/>
        <end position="323"/>
    </location>
</feature>